<keyword evidence="2" id="KW-0479">Metal-binding</keyword>
<dbReference type="FunFam" id="1.10.238.10:FF:000104">
    <property type="entry name" value="calumenin isoform X1"/>
    <property type="match status" value="1"/>
</dbReference>
<comment type="subcellular location">
    <subcellularLocation>
        <location evidence="1">Endoplasmic reticulum lumen</location>
    </subcellularLocation>
</comment>
<feature type="chain" id="PRO_5041039501" description="Reticulocalbin-3" evidence="12">
    <location>
        <begin position="19"/>
        <end position="311"/>
    </location>
</feature>
<evidence type="ECO:0000256" key="8">
    <source>
        <dbReference type="ARBA" id="ARBA00023186"/>
    </source>
</evidence>
<evidence type="ECO:0000256" key="10">
    <source>
        <dbReference type="ARBA" id="ARBA00063143"/>
    </source>
</evidence>
<evidence type="ECO:0000256" key="1">
    <source>
        <dbReference type="ARBA" id="ARBA00004319"/>
    </source>
</evidence>
<evidence type="ECO:0000256" key="4">
    <source>
        <dbReference type="ARBA" id="ARBA00022737"/>
    </source>
</evidence>
<dbReference type="PROSITE" id="PS00018">
    <property type="entry name" value="EF_HAND_1"/>
    <property type="match status" value="6"/>
</dbReference>
<evidence type="ECO:0000256" key="9">
    <source>
        <dbReference type="ARBA" id="ARBA00056975"/>
    </source>
</evidence>
<comment type="subunit">
    <text evidence="10">Interacts with PCSK6 (immature form including the propeptide); probably involved in the maturation and the secretion of PCSK6.</text>
</comment>
<dbReference type="Proteomes" id="UP000038040">
    <property type="component" value="Unplaced"/>
</dbReference>
<dbReference type="InterPro" id="IPR002048">
    <property type="entry name" value="EF_hand_dom"/>
</dbReference>
<organism evidence="15 17">
    <name type="scientific">Dracunculus medinensis</name>
    <name type="common">Guinea worm</name>
    <dbReference type="NCBI Taxonomy" id="318479"/>
    <lineage>
        <taxon>Eukaryota</taxon>
        <taxon>Metazoa</taxon>
        <taxon>Ecdysozoa</taxon>
        <taxon>Nematoda</taxon>
        <taxon>Chromadorea</taxon>
        <taxon>Rhabditida</taxon>
        <taxon>Spirurina</taxon>
        <taxon>Dracunculoidea</taxon>
        <taxon>Dracunculidae</taxon>
        <taxon>Dracunculus</taxon>
    </lineage>
</organism>
<dbReference type="PANTHER" id="PTHR10827:SF95">
    <property type="entry name" value="LD34388P"/>
    <property type="match status" value="1"/>
</dbReference>
<dbReference type="SMART" id="SM00054">
    <property type="entry name" value="EFh"/>
    <property type="match status" value="5"/>
</dbReference>
<evidence type="ECO:0000256" key="12">
    <source>
        <dbReference type="SAM" id="SignalP"/>
    </source>
</evidence>
<dbReference type="OrthoDB" id="293868at2759"/>
<keyword evidence="3 12" id="KW-0732">Signal</keyword>
<evidence type="ECO:0000313" key="17">
    <source>
        <dbReference type="WBParaSite" id="DME_0000283601-mRNA-1"/>
    </source>
</evidence>
<feature type="domain" description="EF-hand" evidence="13">
    <location>
        <begin position="104"/>
        <end position="139"/>
    </location>
</feature>
<dbReference type="GO" id="GO:0005788">
    <property type="term" value="C:endoplasmic reticulum lumen"/>
    <property type="evidence" value="ECO:0007669"/>
    <property type="project" value="UniProtKB-SubCell"/>
</dbReference>
<sequence>MKLFYSILFFIILMIINAEREQVQHGAASAKFRSEHISHGRHNLESDHQAVLGSKKMASEFDELPQDESKRRLAVIAHRMDTNGDNFIDEFELSDWIHRSMLSVDKEETDERFVEMDSNRDGFITWEEYIGDAYGDLSVYFKMDVEDERLMREDKSYFEAADRNHDGKLSAEEFDSFNNPENHEFMHDTLIKMTLADKDANNDGKIDLYEFLGETRIDSNSEWYVVEKNRFENDYDVDKNGFLEGVEITNWLIPDLRATAQQEAEHLISNTDKNGDGRLTIDEIVAEYALFVGSEATNYGEKLNEVSHDEL</sequence>
<proteinExistence type="predicted"/>
<name>A0A0N4U786_DRAME</name>
<dbReference type="PANTHER" id="PTHR10827">
    <property type="entry name" value="RETICULOCALBIN"/>
    <property type="match status" value="1"/>
</dbReference>
<evidence type="ECO:0000256" key="3">
    <source>
        <dbReference type="ARBA" id="ARBA00022729"/>
    </source>
</evidence>
<feature type="domain" description="EF-hand" evidence="13">
    <location>
        <begin position="149"/>
        <end position="184"/>
    </location>
</feature>
<keyword evidence="16" id="KW-1185">Reference proteome</keyword>
<reference evidence="17" key="1">
    <citation type="submission" date="2017-02" db="UniProtKB">
        <authorList>
            <consortium name="WormBaseParasite"/>
        </authorList>
    </citation>
    <scope>IDENTIFICATION</scope>
</reference>
<protein>
    <recommendedName>
        <fullName evidence="11">Reticulocalbin-3</fullName>
    </recommendedName>
</protein>
<dbReference type="Gene3D" id="1.10.238.10">
    <property type="entry name" value="EF-hand"/>
    <property type="match status" value="3"/>
</dbReference>
<evidence type="ECO:0000256" key="6">
    <source>
        <dbReference type="ARBA" id="ARBA00022837"/>
    </source>
</evidence>
<dbReference type="GO" id="GO:0015031">
    <property type="term" value="P:protein transport"/>
    <property type="evidence" value="ECO:0007669"/>
    <property type="project" value="UniProtKB-ARBA"/>
</dbReference>
<keyword evidence="6" id="KW-0106">Calcium</keyword>
<evidence type="ECO:0000256" key="2">
    <source>
        <dbReference type="ARBA" id="ARBA00022723"/>
    </source>
</evidence>
<dbReference type="EMBL" id="UYYG01000001">
    <property type="protein sequence ID" value="VDN50092.1"/>
    <property type="molecule type" value="Genomic_DNA"/>
</dbReference>
<keyword evidence="8" id="KW-0143">Chaperone</keyword>
<evidence type="ECO:0000256" key="7">
    <source>
        <dbReference type="ARBA" id="ARBA00023180"/>
    </source>
</evidence>
<feature type="signal peptide" evidence="12">
    <location>
        <begin position="1"/>
        <end position="18"/>
    </location>
</feature>
<evidence type="ECO:0000259" key="13">
    <source>
        <dbReference type="PROSITE" id="PS50222"/>
    </source>
</evidence>
<dbReference type="GO" id="GO:0005509">
    <property type="term" value="F:calcium ion binding"/>
    <property type="evidence" value="ECO:0007669"/>
    <property type="project" value="InterPro"/>
</dbReference>
<reference evidence="14 16" key="2">
    <citation type="submission" date="2018-11" db="EMBL/GenBank/DDBJ databases">
        <authorList>
            <consortium name="Pathogen Informatics"/>
        </authorList>
    </citation>
    <scope>NUCLEOTIDE SEQUENCE [LARGE SCALE GENOMIC DNA]</scope>
</reference>
<gene>
    <name evidence="14" type="ORF">DME_LOCUS65</name>
</gene>
<dbReference type="InterPro" id="IPR018247">
    <property type="entry name" value="EF_Hand_1_Ca_BS"/>
</dbReference>
<dbReference type="InterPro" id="IPR011992">
    <property type="entry name" value="EF-hand-dom_pair"/>
</dbReference>
<dbReference type="AlphaFoldDB" id="A0A0N4U786"/>
<dbReference type="Proteomes" id="UP000274756">
    <property type="component" value="Unassembled WGS sequence"/>
</dbReference>
<feature type="domain" description="EF-hand" evidence="13">
    <location>
        <begin position="259"/>
        <end position="294"/>
    </location>
</feature>
<evidence type="ECO:0000313" key="15">
    <source>
        <dbReference type="Proteomes" id="UP000038040"/>
    </source>
</evidence>
<dbReference type="WBParaSite" id="DME_0000283601-mRNA-1">
    <property type="protein sequence ID" value="DME_0000283601-mRNA-1"/>
    <property type="gene ID" value="DME_0000283601"/>
</dbReference>
<keyword evidence="7" id="KW-0325">Glycoprotein</keyword>
<evidence type="ECO:0000256" key="5">
    <source>
        <dbReference type="ARBA" id="ARBA00022824"/>
    </source>
</evidence>
<evidence type="ECO:0000313" key="16">
    <source>
        <dbReference type="Proteomes" id="UP000274756"/>
    </source>
</evidence>
<dbReference type="SUPFAM" id="SSF47473">
    <property type="entry name" value="EF-hand"/>
    <property type="match status" value="2"/>
</dbReference>
<keyword evidence="4" id="KW-0677">Repeat</keyword>
<dbReference type="STRING" id="318479.A0A0N4U786"/>
<dbReference type="PROSITE" id="PS50222">
    <property type="entry name" value="EF_HAND_2"/>
    <property type="match status" value="4"/>
</dbReference>
<keyword evidence="5" id="KW-0256">Endoplasmic reticulum</keyword>
<evidence type="ECO:0000313" key="14">
    <source>
        <dbReference type="EMBL" id="VDN50092.1"/>
    </source>
</evidence>
<comment type="function">
    <text evidence="9">Probable molecular chaperone assisting protein biosynthesis and transport in the endoplasmic reticulum. Required for the proper biosynthesis and transport of pulmonary surfactant-associated protein A/SP-A, pulmonary surfactant-associated protein D/SP-D and the lipid transporter ABCA3. By regulating both the proper expression and the degradation through the endoplasmic reticulum-associated protein degradation pathway of these proteins plays a crucial role in pulmonary surfactant homeostasis. Has an anti-fibrotic activity by negatively regulating the secretion of type I and type III collagens. This calcium-binding protein also transiently associates with immature PCSK6 and regulates its secretion.</text>
</comment>
<dbReference type="Pfam" id="PF13499">
    <property type="entry name" value="EF-hand_7"/>
    <property type="match status" value="2"/>
</dbReference>
<evidence type="ECO:0000256" key="11">
    <source>
        <dbReference type="ARBA" id="ARBA00072696"/>
    </source>
</evidence>
<accession>A0A0N4U786</accession>
<feature type="domain" description="EF-hand" evidence="13">
    <location>
        <begin position="68"/>
        <end position="103"/>
    </location>
</feature>